<protein>
    <recommendedName>
        <fullName evidence="5">Glutamyl-tRNA(Gln) amidotransferase subunit A, mitochondrial</fullName>
        <shortName evidence="5">Glu-AdT subunit A</shortName>
        <ecNumber evidence="5">6.3.5.7</ecNumber>
    </recommendedName>
</protein>
<evidence type="ECO:0000256" key="5">
    <source>
        <dbReference type="HAMAP-Rule" id="MF_03150"/>
    </source>
</evidence>
<dbReference type="PANTHER" id="PTHR11895:SF7">
    <property type="entry name" value="GLUTAMYL-TRNA(GLN) AMIDOTRANSFERASE SUBUNIT A, MITOCHONDRIAL"/>
    <property type="match status" value="1"/>
</dbReference>
<sequence>MASAFGRSGAKTARRCLSVGTSSIAQRRACAGSCCHAVLKTSPIRPGIFRHQRHSSTSSSPTAAPNKEIVQLRDGPYDPFNAIVSTLPPSPATENVGSRSPLAGWTAAVKANFCVKGAPTSCSSPMLESYESTFDAAAVTSLRQAGADLRYVTNCDEFGMGSNNVHSVHGAVRNPASAAQNPESTGVDWDAEMERSSGGSSGGSAAAVRAGLVRFALGSDTGGSIRLPAAYCGVVGLKPSYGLVSRWGLVSYADSLDTVGVLTRTVEDAEQVHGVLVKHDARDPTSASQESRSAAAQLVNDVIAALPTADSQRPLKGVRVGVPKEYFPVELHPRVLPAFRRTVDALTELGAEVVSIQLPSTPSALSAYYIISSAEASSNLARYDGVEYGLHVPPVPGHHAYAATRTAGFGDEVRKRILLGTFALTADAFDNFFLQASRVRADIQRDFATALRIPSPSTVLGQTPQEVQLNAAGVDVILHPSAVDTAPTLASALNKERDAGVAEYVQDILTVPASLAGLPALALPAGVADDGWPVGATLVSQWGCDRLILHVAKQLQRQLAEQAQ</sequence>
<comment type="subunit">
    <text evidence="5">Subunit of the heterotrimeric GatCAB amidotransferase (AdT) complex, composed of A, B and C subunits.</text>
</comment>
<feature type="active site" description="Charge relay system" evidence="5">
    <location>
        <position position="200"/>
    </location>
</feature>
<dbReference type="GO" id="GO:0005739">
    <property type="term" value="C:mitochondrion"/>
    <property type="evidence" value="ECO:0007669"/>
    <property type="project" value="UniProtKB-SubCell"/>
</dbReference>
<name>M9MH29_PSEA3</name>
<dbReference type="PANTHER" id="PTHR11895">
    <property type="entry name" value="TRANSAMIDASE"/>
    <property type="match status" value="1"/>
</dbReference>
<dbReference type="InterPro" id="IPR023631">
    <property type="entry name" value="Amidase_dom"/>
</dbReference>
<dbReference type="Gene3D" id="3.90.1300.10">
    <property type="entry name" value="Amidase signature (AS) domain"/>
    <property type="match status" value="1"/>
</dbReference>
<dbReference type="GO" id="GO:0030956">
    <property type="term" value="C:glutamyl-tRNA(Gln) amidotransferase complex"/>
    <property type="evidence" value="ECO:0007669"/>
    <property type="project" value="UniProtKB-UniRule"/>
</dbReference>
<keyword evidence="5" id="KW-0496">Mitochondrion</keyword>
<dbReference type="GO" id="GO:0005524">
    <property type="term" value="F:ATP binding"/>
    <property type="evidence" value="ECO:0007669"/>
    <property type="project" value="UniProtKB-KW"/>
</dbReference>
<reference evidence="8" key="1">
    <citation type="journal article" date="2013" name="Genome Announc.">
        <title>Genome sequence of the basidiomycetous yeast Pseudozyma antarctica T-34, a producer of the glycolipid biosurfactants mannosylerythritol lipids.</title>
        <authorList>
            <person name="Morita T."/>
            <person name="Koike H."/>
            <person name="Koyama Y."/>
            <person name="Hagiwara H."/>
            <person name="Ito E."/>
            <person name="Fukuoka T."/>
            <person name="Imura T."/>
            <person name="Machida M."/>
            <person name="Kitamoto D."/>
        </authorList>
    </citation>
    <scope>NUCLEOTIDE SEQUENCE [LARGE SCALE GENOMIC DNA]</scope>
    <source>
        <strain evidence="8">T-34</strain>
    </source>
</reference>
<dbReference type="GO" id="GO:0050567">
    <property type="term" value="F:glutaminyl-tRNA synthase (glutamine-hydrolyzing) activity"/>
    <property type="evidence" value="ECO:0007669"/>
    <property type="project" value="UniProtKB-UniRule"/>
</dbReference>
<dbReference type="InterPro" id="IPR000120">
    <property type="entry name" value="Amidase"/>
</dbReference>
<dbReference type="OrthoDB" id="421993at2759"/>
<keyword evidence="2 5" id="KW-0547">Nucleotide-binding</keyword>
<evidence type="ECO:0000313" key="7">
    <source>
        <dbReference type="EMBL" id="GAC77558.1"/>
    </source>
</evidence>
<feature type="domain" description="Amidase" evidence="6">
    <location>
        <begin position="98"/>
        <end position="549"/>
    </location>
</feature>
<dbReference type="HAMAP" id="MF_00120">
    <property type="entry name" value="GatA"/>
    <property type="match status" value="1"/>
</dbReference>
<dbReference type="GO" id="GO:0032543">
    <property type="term" value="P:mitochondrial translation"/>
    <property type="evidence" value="ECO:0007669"/>
    <property type="project" value="UniProtKB-UniRule"/>
</dbReference>
<comment type="subcellular location">
    <subcellularLocation>
        <location evidence="5">Mitochondrion</location>
    </subcellularLocation>
</comment>
<dbReference type="AlphaFoldDB" id="M9MH29"/>
<dbReference type="Proteomes" id="UP000011976">
    <property type="component" value="Unassembled WGS sequence"/>
</dbReference>
<gene>
    <name evidence="7" type="ORF">PANT_27c00010</name>
</gene>
<dbReference type="Pfam" id="PF01425">
    <property type="entry name" value="Amidase"/>
    <property type="match status" value="1"/>
</dbReference>
<evidence type="ECO:0000256" key="3">
    <source>
        <dbReference type="ARBA" id="ARBA00022840"/>
    </source>
</evidence>
<organism evidence="7 8">
    <name type="scientific">Pseudozyma antarctica (strain T-34)</name>
    <name type="common">Yeast</name>
    <name type="synonym">Candida antarctica</name>
    <dbReference type="NCBI Taxonomy" id="1151754"/>
    <lineage>
        <taxon>Eukaryota</taxon>
        <taxon>Fungi</taxon>
        <taxon>Dikarya</taxon>
        <taxon>Basidiomycota</taxon>
        <taxon>Ustilaginomycotina</taxon>
        <taxon>Ustilaginomycetes</taxon>
        <taxon>Ustilaginales</taxon>
        <taxon>Ustilaginaceae</taxon>
        <taxon>Moesziomyces</taxon>
    </lineage>
</organism>
<dbReference type="InterPro" id="IPR004412">
    <property type="entry name" value="GatA"/>
</dbReference>
<comment type="catalytic activity">
    <reaction evidence="5">
        <text>L-glutamyl-tRNA(Gln) + L-glutamine + ATP + H2O = L-glutaminyl-tRNA(Gln) + L-glutamate + ADP + phosphate + H(+)</text>
        <dbReference type="Rhea" id="RHEA:17521"/>
        <dbReference type="Rhea" id="RHEA-COMP:9681"/>
        <dbReference type="Rhea" id="RHEA-COMP:9684"/>
        <dbReference type="ChEBI" id="CHEBI:15377"/>
        <dbReference type="ChEBI" id="CHEBI:15378"/>
        <dbReference type="ChEBI" id="CHEBI:29985"/>
        <dbReference type="ChEBI" id="CHEBI:30616"/>
        <dbReference type="ChEBI" id="CHEBI:43474"/>
        <dbReference type="ChEBI" id="CHEBI:58359"/>
        <dbReference type="ChEBI" id="CHEBI:78520"/>
        <dbReference type="ChEBI" id="CHEBI:78521"/>
        <dbReference type="ChEBI" id="CHEBI:456216"/>
        <dbReference type="EC" id="6.3.5.7"/>
    </reaction>
</comment>
<keyword evidence="4 5" id="KW-0648">Protein biosynthesis</keyword>
<keyword evidence="3 5" id="KW-0067">ATP-binding</keyword>
<evidence type="ECO:0000256" key="2">
    <source>
        <dbReference type="ARBA" id="ARBA00022741"/>
    </source>
</evidence>
<dbReference type="SUPFAM" id="SSF75304">
    <property type="entry name" value="Amidase signature (AS) enzymes"/>
    <property type="match status" value="1"/>
</dbReference>
<dbReference type="InterPro" id="IPR036928">
    <property type="entry name" value="AS_sf"/>
</dbReference>
<keyword evidence="1 5" id="KW-0436">Ligase</keyword>
<dbReference type="STRING" id="1151754.M9MH29"/>
<comment type="similarity">
    <text evidence="5">Belongs to the amidase family. GatA subfamily.</text>
</comment>
<comment type="function">
    <text evidence="5">Allows the formation of correctly charged Gln-tRNA(Gln) through the transamidation of misacylated Glu-tRNA(Gln) in the mitochondria. The reaction takes place in the presence of glutamine and ATP through an activated gamma-phospho-Glu-tRNA(Gln).</text>
</comment>
<evidence type="ECO:0000256" key="4">
    <source>
        <dbReference type="ARBA" id="ARBA00022917"/>
    </source>
</evidence>
<feature type="active site" description="Acyl-ester intermediate" evidence="5">
    <location>
        <position position="224"/>
    </location>
</feature>
<evidence type="ECO:0000259" key="6">
    <source>
        <dbReference type="Pfam" id="PF01425"/>
    </source>
</evidence>
<evidence type="ECO:0000256" key="1">
    <source>
        <dbReference type="ARBA" id="ARBA00022598"/>
    </source>
</evidence>
<dbReference type="EMBL" id="DF196793">
    <property type="protein sequence ID" value="GAC77558.1"/>
    <property type="molecule type" value="Genomic_DNA"/>
</dbReference>
<accession>M9MH29</accession>
<dbReference type="EC" id="6.3.5.7" evidence="5"/>
<proteinExistence type="inferred from homology"/>
<dbReference type="GO" id="GO:0070681">
    <property type="term" value="P:glutaminyl-tRNAGln biosynthesis via transamidation"/>
    <property type="evidence" value="ECO:0007669"/>
    <property type="project" value="UniProtKB-UniRule"/>
</dbReference>
<evidence type="ECO:0000313" key="8">
    <source>
        <dbReference type="Proteomes" id="UP000011976"/>
    </source>
</evidence>
<feature type="active site" description="Charge relay system" evidence="5">
    <location>
        <position position="110"/>
    </location>
</feature>